<feature type="transmembrane region" description="Helical" evidence="1">
    <location>
        <begin position="61"/>
        <end position="81"/>
    </location>
</feature>
<dbReference type="Proteomes" id="UP000651050">
    <property type="component" value="Unassembled WGS sequence"/>
</dbReference>
<proteinExistence type="predicted"/>
<feature type="transmembrane region" description="Helical" evidence="1">
    <location>
        <begin position="12"/>
        <end position="29"/>
    </location>
</feature>
<accession>A0A931H4L6</accession>
<comment type="caution">
    <text evidence="2">The sequence shown here is derived from an EMBL/GenBank/DDBJ whole genome shotgun (WGS) entry which is preliminary data.</text>
</comment>
<dbReference type="EMBL" id="JADWYS010000001">
    <property type="protein sequence ID" value="MBG9388466.1"/>
    <property type="molecule type" value="Genomic_DNA"/>
</dbReference>
<keyword evidence="1" id="KW-1133">Transmembrane helix</keyword>
<name>A0A931H4L6_9BURK</name>
<keyword evidence="1" id="KW-0812">Transmembrane</keyword>
<evidence type="ECO:0000313" key="2">
    <source>
        <dbReference type="EMBL" id="MBG9388466.1"/>
    </source>
</evidence>
<keyword evidence="3" id="KW-1185">Reference proteome</keyword>
<sequence>MDWFEPLDAPAFWRVASACFLAGSAFFFGRTLRAGRIPLIEQIARVSDPDMTPAMRRYTRGLTALWSLYFAGAAALAIGWRDAGAGAGAWVWAGAILLFVGEHQLRPLFFPGKSFPGLGQQLRDTWSVWHPRRPVE</sequence>
<evidence type="ECO:0000256" key="1">
    <source>
        <dbReference type="SAM" id="Phobius"/>
    </source>
</evidence>
<feature type="transmembrane region" description="Helical" evidence="1">
    <location>
        <begin position="87"/>
        <end position="105"/>
    </location>
</feature>
<keyword evidence="1" id="KW-0472">Membrane</keyword>
<protein>
    <submittedName>
        <fullName evidence="2">Uncharacterized protein</fullName>
    </submittedName>
</protein>
<dbReference type="AlphaFoldDB" id="A0A931H4L6"/>
<reference evidence="2" key="1">
    <citation type="submission" date="2020-11" db="EMBL/GenBank/DDBJ databases">
        <title>Bacterial whole genome sequence for Caenimonas sp. DR4.4.</title>
        <authorList>
            <person name="Le V."/>
            <person name="Ko S.-R."/>
            <person name="Ahn C.-Y."/>
            <person name="Oh H.-M."/>
        </authorList>
    </citation>
    <scope>NUCLEOTIDE SEQUENCE</scope>
    <source>
        <strain evidence="2">DR4.4</strain>
    </source>
</reference>
<dbReference type="RefSeq" id="WP_196986327.1">
    <property type="nucleotide sequence ID" value="NZ_JADWYS010000001.1"/>
</dbReference>
<organism evidence="2 3">
    <name type="scientific">Caenimonas aquaedulcis</name>
    <dbReference type="NCBI Taxonomy" id="2793270"/>
    <lineage>
        <taxon>Bacteria</taxon>
        <taxon>Pseudomonadati</taxon>
        <taxon>Pseudomonadota</taxon>
        <taxon>Betaproteobacteria</taxon>
        <taxon>Burkholderiales</taxon>
        <taxon>Comamonadaceae</taxon>
        <taxon>Caenimonas</taxon>
    </lineage>
</organism>
<gene>
    <name evidence="2" type="ORF">I5803_10570</name>
</gene>
<evidence type="ECO:0000313" key="3">
    <source>
        <dbReference type="Proteomes" id="UP000651050"/>
    </source>
</evidence>